<protein>
    <submittedName>
        <fullName evidence="4">UBX domain-containing protein</fullName>
    </submittedName>
</protein>
<accession>A0A7E4UL27</accession>
<feature type="compositionally biased region" description="Basic and acidic residues" evidence="1">
    <location>
        <begin position="72"/>
        <end position="99"/>
    </location>
</feature>
<dbReference type="Gene3D" id="1.20.58.2190">
    <property type="match status" value="1"/>
</dbReference>
<name>A0A7E4UL27_PANRE</name>
<dbReference type="PANTHER" id="PTHR23153:SF38">
    <property type="entry name" value="UBX DOMAIN-CONTAINING PROTEIN 6"/>
    <property type="match status" value="1"/>
</dbReference>
<evidence type="ECO:0000256" key="1">
    <source>
        <dbReference type="SAM" id="MobiDB-lite"/>
    </source>
</evidence>
<dbReference type="SUPFAM" id="SSF143503">
    <property type="entry name" value="PUG domain-like"/>
    <property type="match status" value="1"/>
</dbReference>
<dbReference type="InterPro" id="IPR036339">
    <property type="entry name" value="PUB-like_dom_sf"/>
</dbReference>
<sequence length="471" mass="53922">MCVRRVSKRTQSSSSSQRRSNPERDDAPPPATMKKFFSKKKTEIRNAVATAKAGPGQRLDNSGSSSGGPVIEDPRDAARLAVERRYAEEQRKKEENEIRRRERQLEIEKERELQRRLGDMSVEEREVFEQTQKPPSEPVPQAKQKFNPVLFTSQKINDGKIAGPGRELFTLYLDAIIQDPNLSDEDRRFEIVRLFQTANTAKVKEAATTRIAKVINNLVAHPEDPKYYQLRIENNAFKEHVWPAIGAEQFFIYCGFERLTTEDKGDVLQYPSGKDTTVLIPYIEELTTPQPPLQVDVYRHAKAYFLDKNAKIVPIEVPDWTYNLSGEDVKRMQQEREAEVEWWLTVCSKRRRPAPTPFKVSIVRIRFPNNAVVEALFGVHETVGEIVDFVSTILGVDSNLFTLNEAVGKKFTSETSETIGELRLVPSCVLHFSYLDKTSDLPLPTPEHVKMFHEAREQMGFFGVDIADYKF</sequence>
<feature type="domain" description="UBX" evidence="2">
    <location>
        <begin position="356"/>
        <end position="432"/>
    </location>
</feature>
<reference evidence="4" key="2">
    <citation type="submission" date="2020-10" db="UniProtKB">
        <authorList>
            <consortium name="WormBaseParasite"/>
        </authorList>
    </citation>
    <scope>IDENTIFICATION</scope>
</reference>
<reference evidence="3" key="1">
    <citation type="journal article" date="2013" name="Genetics">
        <title>The draft genome and transcriptome of Panagrellus redivivus are shaped by the harsh demands of a free-living lifestyle.</title>
        <authorList>
            <person name="Srinivasan J."/>
            <person name="Dillman A.R."/>
            <person name="Macchietto M.G."/>
            <person name="Heikkinen L."/>
            <person name="Lakso M."/>
            <person name="Fracchia K.M."/>
            <person name="Antoshechkin I."/>
            <person name="Mortazavi A."/>
            <person name="Wong G."/>
            <person name="Sternberg P.W."/>
        </authorList>
    </citation>
    <scope>NUCLEOTIDE SEQUENCE [LARGE SCALE GENOMIC DNA]</scope>
    <source>
        <strain evidence="3">MT8872</strain>
    </source>
</reference>
<dbReference type="Gene3D" id="3.10.20.90">
    <property type="entry name" value="Phosphatidylinositol 3-kinase Catalytic Subunit, Chain A, domain 1"/>
    <property type="match status" value="1"/>
</dbReference>
<dbReference type="GO" id="GO:0005737">
    <property type="term" value="C:cytoplasm"/>
    <property type="evidence" value="ECO:0007669"/>
    <property type="project" value="TreeGrafter"/>
</dbReference>
<feature type="region of interest" description="Disordered" evidence="1">
    <location>
        <begin position="1"/>
        <end position="99"/>
    </location>
</feature>
<evidence type="ECO:0000259" key="2">
    <source>
        <dbReference type="PROSITE" id="PS50033"/>
    </source>
</evidence>
<organism evidence="3 4">
    <name type="scientific">Panagrellus redivivus</name>
    <name type="common">Microworm</name>
    <dbReference type="NCBI Taxonomy" id="6233"/>
    <lineage>
        <taxon>Eukaryota</taxon>
        <taxon>Metazoa</taxon>
        <taxon>Ecdysozoa</taxon>
        <taxon>Nematoda</taxon>
        <taxon>Chromadorea</taxon>
        <taxon>Rhabditida</taxon>
        <taxon>Tylenchina</taxon>
        <taxon>Panagrolaimomorpha</taxon>
        <taxon>Panagrolaimoidea</taxon>
        <taxon>Panagrolaimidae</taxon>
        <taxon>Panagrellus</taxon>
    </lineage>
</organism>
<feature type="compositionally biased region" description="Low complexity" evidence="1">
    <location>
        <begin position="9"/>
        <end position="19"/>
    </location>
</feature>
<dbReference type="WBParaSite" id="Pan_g10016.t1">
    <property type="protein sequence ID" value="Pan_g10016.t1"/>
    <property type="gene ID" value="Pan_g10016"/>
</dbReference>
<dbReference type="Pfam" id="PF00789">
    <property type="entry name" value="UBX"/>
    <property type="match status" value="1"/>
</dbReference>
<dbReference type="InterPro" id="IPR029071">
    <property type="entry name" value="Ubiquitin-like_domsf"/>
</dbReference>
<dbReference type="AlphaFoldDB" id="A0A7E4UL27"/>
<dbReference type="InterPro" id="IPR018997">
    <property type="entry name" value="PUB_domain"/>
</dbReference>
<dbReference type="InterPro" id="IPR001012">
    <property type="entry name" value="UBX_dom"/>
</dbReference>
<dbReference type="SUPFAM" id="SSF54236">
    <property type="entry name" value="Ubiquitin-like"/>
    <property type="match status" value="1"/>
</dbReference>
<evidence type="ECO:0000313" key="3">
    <source>
        <dbReference type="Proteomes" id="UP000492821"/>
    </source>
</evidence>
<proteinExistence type="predicted"/>
<dbReference type="PANTHER" id="PTHR23153">
    <property type="entry name" value="UBX-RELATED"/>
    <property type="match status" value="1"/>
</dbReference>
<keyword evidence="3" id="KW-1185">Reference proteome</keyword>
<dbReference type="SMART" id="SM00580">
    <property type="entry name" value="PUG"/>
    <property type="match status" value="1"/>
</dbReference>
<evidence type="ECO:0000313" key="4">
    <source>
        <dbReference type="WBParaSite" id="Pan_g10016.t1"/>
    </source>
</evidence>
<dbReference type="PROSITE" id="PS50033">
    <property type="entry name" value="UBX"/>
    <property type="match status" value="1"/>
</dbReference>
<dbReference type="Pfam" id="PF09409">
    <property type="entry name" value="PUB"/>
    <property type="match status" value="1"/>
</dbReference>
<dbReference type="Proteomes" id="UP000492821">
    <property type="component" value="Unassembled WGS sequence"/>
</dbReference>